<evidence type="ECO:0000313" key="9">
    <source>
        <dbReference type="Proteomes" id="UP000028547"/>
    </source>
</evidence>
<name>A0A084SEW3_9BACT</name>
<evidence type="ECO:0000256" key="7">
    <source>
        <dbReference type="RuleBase" id="RU000461"/>
    </source>
</evidence>
<sequence length="400" mass="44084">MTGMSAPLSPDVLNTPEGIANPYPAYRAFQGPNPVRYLRLPAGPLTGRTEPLYAWALLRHADVLAAIRDPATFSSQTPAVFKTMPKFALLHDDPPYHTRMRRLVSKAFSPQRIASLSEWIGRLANELLDTTSKGPVELMSAYAVPLPMRVIAAMLGVPDQDYPSFKLWSEAVVAYVGMSREERMRKMQEMAAYLDQAIAARRTQPAEDLLSALVEAKVEGEALTDVEIRGFAAVLLVAGNETTTNLIGNMLALLADRPELWRRAREDRSLVEPIIEEVLRYESPVQRFPRVTTRPVKIGDVEIGEGEIVDIAYGAANRDPAVFEDPDTFRPERPTNQQHLGFGLGTHFCLGAPLARLEARITLNAFLDRFPVLGRGEGAAVRQGFAPVSLGYKSLPLVLG</sequence>
<organism evidence="8 9">
    <name type="scientific">Archangium violaceum Cb vi76</name>
    <dbReference type="NCBI Taxonomy" id="1406225"/>
    <lineage>
        <taxon>Bacteria</taxon>
        <taxon>Pseudomonadati</taxon>
        <taxon>Myxococcota</taxon>
        <taxon>Myxococcia</taxon>
        <taxon>Myxococcales</taxon>
        <taxon>Cystobacterineae</taxon>
        <taxon>Archangiaceae</taxon>
        <taxon>Archangium</taxon>
    </lineage>
</organism>
<proteinExistence type="inferred from homology"/>
<dbReference type="SUPFAM" id="SSF48264">
    <property type="entry name" value="Cytochrome P450"/>
    <property type="match status" value="1"/>
</dbReference>
<keyword evidence="4 7" id="KW-0560">Oxidoreductase</keyword>
<gene>
    <name evidence="8" type="ORF">Q664_50770</name>
</gene>
<dbReference type="GO" id="GO:0005506">
    <property type="term" value="F:iron ion binding"/>
    <property type="evidence" value="ECO:0007669"/>
    <property type="project" value="InterPro"/>
</dbReference>
<dbReference type="FunFam" id="1.10.630.10:FF:000018">
    <property type="entry name" value="Cytochrome P450 monooxygenase"/>
    <property type="match status" value="1"/>
</dbReference>
<dbReference type="InterPro" id="IPR001128">
    <property type="entry name" value="Cyt_P450"/>
</dbReference>
<accession>A0A084SEW3</accession>
<keyword evidence="5 7" id="KW-0408">Iron</keyword>
<dbReference type="Gene3D" id="1.10.630.10">
    <property type="entry name" value="Cytochrome P450"/>
    <property type="match status" value="1"/>
</dbReference>
<evidence type="ECO:0000256" key="6">
    <source>
        <dbReference type="ARBA" id="ARBA00023033"/>
    </source>
</evidence>
<comment type="caution">
    <text evidence="8">The sequence shown here is derived from an EMBL/GenBank/DDBJ whole genome shotgun (WGS) entry which is preliminary data.</text>
</comment>
<dbReference type="PANTHER" id="PTHR46696">
    <property type="entry name" value="P450, PUTATIVE (EUROFUNG)-RELATED"/>
    <property type="match status" value="1"/>
</dbReference>
<dbReference type="PRINTS" id="PR00359">
    <property type="entry name" value="BP450"/>
</dbReference>
<evidence type="ECO:0000256" key="1">
    <source>
        <dbReference type="ARBA" id="ARBA00010617"/>
    </source>
</evidence>
<keyword evidence="3 7" id="KW-0479">Metal-binding</keyword>
<comment type="similarity">
    <text evidence="1 7">Belongs to the cytochrome P450 family.</text>
</comment>
<evidence type="ECO:0000256" key="2">
    <source>
        <dbReference type="ARBA" id="ARBA00022617"/>
    </source>
</evidence>
<evidence type="ECO:0008006" key="10">
    <source>
        <dbReference type="Google" id="ProtNLM"/>
    </source>
</evidence>
<reference evidence="8 9" key="1">
    <citation type="submission" date="2014-07" db="EMBL/GenBank/DDBJ databases">
        <title>Draft Genome Sequence of Gephyronic Acid Producer, Cystobacter violaceus Strain Cb vi76.</title>
        <authorList>
            <person name="Stevens D.C."/>
            <person name="Young J."/>
            <person name="Carmichael R."/>
            <person name="Tan J."/>
            <person name="Taylor R.E."/>
        </authorList>
    </citation>
    <scope>NUCLEOTIDE SEQUENCE [LARGE SCALE GENOMIC DNA]</scope>
    <source>
        <strain evidence="8 9">Cb vi76</strain>
    </source>
</reference>
<dbReference type="PROSITE" id="PS00086">
    <property type="entry name" value="CYTOCHROME_P450"/>
    <property type="match status" value="1"/>
</dbReference>
<evidence type="ECO:0000313" key="8">
    <source>
        <dbReference type="EMBL" id="KFA86998.1"/>
    </source>
</evidence>
<dbReference type="Proteomes" id="UP000028547">
    <property type="component" value="Unassembled WGS sequence"/>
</dbReference>
<keyword evidence="6 7" id="KW-0503">Monooxygenase</keyword>
<dbReference type="GO" id="GO:0006707">
    <property type="term" value="P:cholesterol catabolic process"/>
    <property type="evidence" value="ECO:0007669"/>
    <property type="project" value="TreeGrafter"/>
</dbReference>
<dbReference type="GO" id="GO:0036199">
    <property type="term" value="F:cholest-4-en-3-one 26-monooxygenase activity"/>
    <property type="evidence" value="ECO:0007669"/>
    <property type="project" value="TreeGrafter"/>
</dbReference>
<dbReference type="InterPro" id="IPR036396">
    <property type="entry name" value="Cyt_P450_sf"/>
</dbReference>
<dbReference type="PRINTS" id="PR00385">
    <property type="entry name" value="P450"/>
</dbReference>
<dbReference type="GO" id="GO:0020037">
    <property type="term" value="F:heme binding"/>
    <property type="evidence" value="ECO:0007669"/>
    <property type="project" value="InterPro"/>
</dbReference>
<protein>
    <recommendedName>
        <fullName evidence="10">Cytochrome P450</fullName>
    </recommendedName>
</protein>
<evidence type="ECO:0000256" key="4">
    <source>
        <dbReference type="ARBA" id="ARBA00023002"/>
    </source>
</evidence>
<dbReference type="InterPro" id="IPR017972">
    <property type="entry name" value="Cyt_P450_CS"/>
</dbReference>
<dbReference type="InterPro" id="IPR002397">
    <property type="entry name" value="Cyt_P450_B"/>
</dbReference>
<dbReference type="AlphaFoldDB" id="A0A084SEW3"/>
<dbReference type="GO" id="GO:0008395">
    <property type="term" value="F:steroid hydroxylase activity"/>
    <property type="evidence" value="ECO:0007669"/>
    <property type="project" value="TreeGrafter"/>
</dbReference>
<keyword evidence="2 7" id="KW-0349">Heme</keyword>
<evidence type="ECO:0000256" key="3">
    <source>
        <dbReference type="ARBA" id="ARBA00022723"/>
    </source>
</evidence>
<dbReference type="EMBL" id="JPMI01000408">
    <property type="protein sequence ID" value="KFA86998.1"/>
    <property type="molecule type" value="Genomic_DNA"/>
</dbReference>
<dbReference type="Pfam" id="PF00067">
    <property type="entry name" value="p450"/>
    <property type="match status" value="1"/>
</dbReference>
<evidence type="ECO:0000256" key="5">
    <source>
        <dbReference type="ARBA" id="ARBA00023004"/>
    </source>
</evidence>
<dbReference type="PANTHER" id="PTHR46696:SF4">
    <property type="entry name" value="BIOTIN BIOSYNTHESIS CYTOCHROME P450"/>
    <property type="match status" value="1"/>
</dbReference>